<evidence type="ECO:0000256" key="1">
    <source>
        <dbReference type="SAM" id="MobiDB-lite"/>
    </source>
</evidence>
<name>A0A8J4UPH4_CLAMG</name>
<proteinExistence type="predicted"/>
<organism evidence="2 3">
    <name type="scientific">Clarias magur</name>
    <name type="common">Asian catfish</name>
    <name type="synonym">Macropteronotus magur</name>
    <dbReference type="NCBI Taxonomy" id="1594786"/>
    <lineage>
        <taxon>Eukaryota</taxon>
        <taxon>Metazoa</taxon>
        <taxon>Chordata</taxon>
        <taxon>Craniata</taxon>
        <taxon>Vertebrata</taxon>
        <taxon>Euteleostomi</taxon>
        <taxon>Actinopterygii</taxon>
        <taxon>Neopterygii</taxon>
        <taxon>Teleostei</taxon>
        <taxon>Ostariophysi</taxon>
        <taxon>Siluriformes</taxon>
        <taxon>Clariidae</taxon>
        <taxon>Clarias</taxon>
    </lineage>
</organism>
<gene>
    <name evidence="2" type="ORF">DAT39_006849</name>
</gene>
<dbReference type="Proteomes" id="UP000727407">
    <property type="component" value="Unassembled WGS sequence"/>
</dbReference>
<comment type="caution">
    <text evidence="2">The sequence shown here is derived from an EMBL/GenBank/DDBJ whole genome shotgun (WGS) entry which is preliminary data.</text>
</comment>
<protein>
    <submittedName>
        <fullName evidence="2">Uncharacterized protein</fullName>
    </submittedName>
</protein>
<dbReference type="EMBL" id="QNUK01000072">
    <property type="protein sequence ID" value="KAF5903477.1"/>
    <property type="molecule type" value="Genomic_DNA"/>
</dbReference>
<accession>A0A8J4UPH4</accession>
<sequence>MRETESLWTAIFAVSLGVHSTHTVLSKLAPENTLKPALRHRPEANFLQAAALPVSLNGKPQESMRGGGPENECECD</sequence>
<feature type="region of interest" description="Disordered" evidence="1">
    <location>
        <begin position="55"/>
        <end position="76"/>
    </location>
</feature>
<reference evidence="2" key="1">
    <citation type="submission" date="2020-07" db="EMBL/GenBank/DDBJ databases">
        <title>Clarias magur genome sequencing, assembly and annotation.</title>
        <authorList>
            <person name="Kushwaha B."/>
            <person name="Kumar R."/>
            <person name="Das P."/>
            <person name="Joshi C.G."/>
            <person name="Kumar D."/>
            <person name="Nagpure N.S."/>
            <person name="Pandey M."/>
            <person name="Agarwal S."/>
            <person name="Srivastava S."/>
            <person name="Singh M."/>
            <person name="Sahoo L."/>
            <person name="Jayasankar P."/>
            <person name="Meher P.K."/>
            <person name="Koringa P.G."/>
            <person name="Iquebal M.A."/>
            <person name="Das S.P."/>
            <person name="Bit A."/>
            <person name="Patnaik S."/>
            <person name="Patel N."/>
            <person name="Shah T.M."/>
            <person name="Hinsu A."/>
            <person name="Jena J.K."/>
        </authorList>
    </citation>
    <scope>NUCLEOTIDE SEQUENCE</scope>
    <source>
        <strain evidence="2">CIFAMagur01</strain>
        <tissue evidence="2">Testis</tissue>
    </source>
</reference>
<evidence type="ECO:0000313" key="3">
    <source>
        <dbReference type="Proteomes" id="UP000727407"/>
    </source>
</evidence>
<keyword evidence="3" id="KW-1185">Reference proteome</keyword>
<evidence type="ECO:0000313" key="2">
    <source>
        <dbReference type="EMBL" id="KAF5903477.1"/>
    </source>
</evidence>
<dbReference type="AlphaFoldDB" id="A0A8J4UPH4"/>